<dbReference type="Gene3D" id="3.40.50.1820">
    <property type="entry name" value="alpha/beta hydrolase"/>
    <property type="match status" value="1"/>
</dbReference>
<dbReference type="Proteomes" id="UP000288716">
    <property type="component" value="Unassembled WGS sequence"/>
</dbReference>
<proteinExistence type="predicted"/>
<name>A0A443SPP3_9ACAR</name>
<sequence>MIKAIAFFLFANLNYFNCQNVINTLVSTSYGNIRGSANPMATNPQRFIVSFYGIPYAQPPINTNRLRNNLKSFQIT</sequence>
<feature type="domain" description="Carboxylesterase type B" evidence="3">
    <location>
        <begin position="24"/>
        <end position="68"/>
    </location>
</feature>
<dbReference type="Pfam" id="PF00135">
    <property type="entry name" value="COesterase"/>
    <property type="match status" value="1"/>
</dbReference>
<dbReference type="VEuPathDB" id="VectorBase:LDEU002539"/>
<keyword evidence="5" id="KW-1185">Reference proteome</keyword>
<protein>
    <recommendedName>
        <fullName evidence="3">Carboxylesterase type B domain-containing protein</fullName>
    </recommendedName>
</protein>
<evidence type="ECO:0000313" key="4">
    <source>
        <dbReference type="EMBL" id="RWS29501.1"/>
    </source>
</evidence>
<organism evidence="4 5">
    <name type="scientific">Leptotrombidium deliense</name>
    <dbReference type="NCBI Taxonomy" id="299467"/>
    <lineage>
        <taxon>Eukaryota</taxon>
        <taxon>Metazoa</taxon>
        <taxon>Ecdysozoa</taxon>
        <taxon>Arthropoda</taxon>
        <taxon>Chelicerata</taxon>
        <taxon>Arachnida</taxon>
        <taxon>Acari</taxon>
        <taxon>Acariformes</taxon>
        <taxon>Trombidiformes</taxon>
        <taxon>Prostigmata</taxon>
        <taxon>Anystina</taxon>
        <taxon>Parasitengona</taxon>
        <taxon>Trombiculoidea</taxon>
        <taxon>Trombiculidae</taxon>
        <taxon>Leptotrombidium</taxon>
    </lineage>
</organism>
<gene>
    <name evidence="4" type="ORF">B4U80_13650</name>
</gene>
<keyword evidence="1" id="KW-0325">Glycoprotein</keyword>
<evidence type="ECO:0000313" key="5">
    <source>
        <dbReference type="Proteomes" id="UP000288716"/>
    </source>
</evidence>
<evidence type="ECO:0000256" key="2">
    <source>
        <dbReference type="SAM" id="SignalP"/>
    </source>
</evidence>
<dbReference type="InterPro" id="IPR002018">
    <property type="entry name" value="CarbesteraseB"/>
</dbReference>
<evidence type="ECO:0000259" key="3">
    <source>
        <dbReference type="Pfam" id="PF00135"/>
    </source>
</evidence>
<feature type="chain" id="PRO_5019354016" description="Carboxylesterase type B domain-containing protein" evidence="2">
    <location>
        <begin position="19"/>
        <end position="76"/>
    </location>
</feature>
<comment type="caution">
    <text evidence="4">The sequence shown here is derived from an EMBL/GenBank/DDBJ whole genome shotgun (WGS) entry which is preliminary data.</text>
</comment>
<evidence type="ECO:0000256" key="1">
    <source>
        <dbReference type="ARBA" id="ARBA00023180"/>
    </source>
</evidence>
<dbReference type="EMBL" id="NCKV01000884">
    <property type="protein sequence ID" value="RWS29501.1"/>
    <property type="molecule type" value="Genomic_DNA"/>
</dbReference>
<accession>A0A443SPP3</accession>
<dbReference type="SUPFAM" id="SSF53474">
    <property type="entry name" value="alpha/beta-Hydrolases"/>
    <property type="match status" value="1"/>
</dbReference>
<feature type="signal peptide" evidence="2">
    <location>
        <begin position="1"/>
        <end position="18"/>
    </location>
</feature>
<keyword evidence="2" id="KW-0732">Signal</keyword>
<reference evidence="4 5" key="1">
    <citation type="journal article" date="2018" name="Gigascience">
        <title>Genomes of trombidid mites reveal novel predicted allergens and laterally-transferred genes associated with secondary metabolism.</title>
        <authorList>
            <person name="Dong X."/>
            <person name="Chaisiri K."/>
            <person name="Xia D."/>
            <person name="Armstrong S.D."/>
            <person name="Fang Y."/>
            <person name="Donnelly M.J."/>
            <person name="Kadowaki T."/>
            <person name="McGarry J.W."/>
            <person name="Darby A.C."/>
            <person name="Makepeace B.L."/>
        </authorList>
    </citation>
    <scope>NUCLEOTIDE SEQUENCE [LARGE SCALE GENOMIC DNA]</scope>
    <source>
        <strain evidence="4">UoL-UT</strain>
    </source>
</reference>
<dbReference type="InterPro" id="IPR029058">
    <property type="entry name" value="AB_hydrolase_fold"/>
</dbReference>
<dbReference type="OrthoDB" id="6846267at2759"/>
<dbReference type="AlphaFoldDB" id="A0A443SPP3"/>